<protein>
    <submittedName>
        <fullName evidence="1">Uncharacterized protein</fullName>
    </submittedName>
</protein>
<sequence>MMYIFIIISCQILKILYLSAQEVFFGVEDKKLLTPLRGISSPFSRKGSSNILKDNRNEA</sequence>
<gene>
    <name evidence="1" type="ORF">SPI02_10470</name>
</gene>
<reference evidence="1 2" key="1">
    <citation type="submission" date="2019-07" db="EMBL/GenBank/DDBJ databases">
        <title>Whole genome shotgun sequence of Staphylococcus piscifermentans NBRC 109625.</title>
        <authorList>
            <person name="Hosoyama A."/>
            <person name="Uohara A."/>
            <person name="Ohji S."/>
            <person name="Ichikawa N."/>
        </authorList>
    </citation>
    <scope>NUCLEOTIDE SEQUENCE [LARGE SCALE GENOMIC DNA]</scope>
    <source>
        <strain evidence="1 2">NBRC 109625</strain>
    </source>
</reference>
<dbReference type="EMBL" id="BKAR01000010">
    <property type="protein sequence ID" value="GEP84462.1"/>
    <property type="molecule type" value="Genomic_DNA"/>
</dbReference>
<proteinExistence type="predicted"/>
<organism evidence="1 2">
    <name type="scientific">Staphylococcus piscifermentans</name>
    <dbReference type="NCBI Taxonomy" id="70258"/>
    <lineage>
        <taxon>Bacteria</taxon>
        <taxon>Bacillati</taxon>
        <taxon>Bacillota</taxon>
        <taxon>Bacilli</taxon>
        <taxon>Bacillales</taxon>
        <taxon>Staphylococcaceae</taxon>
        <taxon>Staphylococcus</taxon>
    </lineage>
</organism>
<dbReference type="Proteomes" id="UP000321736">
    <property type="component" value="Unassembled WGS sequence"/>
</dbReference>
<name>A0A512QLZ4_9STAP</name>
<comment type="caution">
    <text evidence="1">The sequence shown here is derived from an EMBL/GenBank/DDBJ whole genome shotgun (WGS) entry which is preliminary data.</text>
</comment>
<evidence type="ECO:0000313" key="2">
    <source>
        <dbReference type="Proteomes" id="UP000321736"/>
    </source>
</evidence>
<keyword evidence="2" id="KW-1185">Reference proteome</keyword>
<evidence type="ECO:0000313" key="1">
    <source>
        <dbReference type="EMBL" id="GEP84462.1"/>
    </source>
</evidence>
<accession>A0A512QLZ4</accession>
<dbReference type="AlphaFoldDB" id="A0A512QLZ4"/>